<dbReference type="CDD" id="cd07021">
    <property type="entry name" value="Clp_protease_NfeD_like"/>
    <property type="match status" value="1"/>
</dbReference>
<evidence type="ECO:0000259" key="7">
    <source>
        <dbReference type="Pfam" id="PF24961"/>
    </source>
</evidence>
<evidence type="ECO:0000259" key="6">
    <source>
        <dbReference type="Pfam" id="PF01957"/>
    </source>
</evidence>
<dbReference type="InterPro" id="IPR052165">
    <property type="entry name" value="Membrane_assoc_protease"/>
</dbReference>
<keyword evidence="2 5" id="KW-0812">Transmembrane</keyword>
<protein>
    <submittedName>
        <fullName evidence="9">Membrane protein</fullName>
    </submittedName>
</protein>
<dbReference type="InterPro" id="IPR012340">
    <property type="entry name" value="NA-bd_OB-fold"/>
</dbReference>
<dbReference type="PANTHER" id="PTHR33507">
    <property type="entry name" value="INNER MEMBRANE PROTEIN YBBJ"/>
    <property type="match status" value="1"/>
</dbReference>
<organism evidence="9 10">
    <name type="scientific">Peribacillus loiseleuriae</name>
    <dbReference type="NCBI Taxonomy" id="1679170"/>
    <lineage>
        <taxon>Bacteria</taxon>
        <taxon>Bacillati</taxon>
        <taxon>Bacillota</taxon>
        <taxon>Bacilli</taxon>
        <taxon>Bacillales</taxon>
        <taxon>Bacillaceae</taxon>
        <taxon>Peribacillus</taxon>
    </lineage>
</organism>
<name>A0A0K9GW41_9BACI</name>
<comment type="subcellular location">
    <subcellularLocation>
        <location evidence="1">Membrane</location>
        <topology evidence="1">Multi-pass membrane protein</topology>
    </subcellularLocation>
</comment>
<reference evidence="10" key="1">
    <citation type="submission" date="2015-07" db="EMBL/GenBank/DDBJ databases">
        <title>Genome sequencing project for genomic taxonomy and phylogenomics of Bacillus-like bacteria.</title>
        <authorList>
            <person name="Liu B."/>
            <person name="Wang J."/>
            <person name="Zhu Y."/>
            <person name="Liu G."/>
            <person name="Chen Q."/>
            <person name="Chen Z."/>
            <person name="Lan J."/>
            <person name="Che J."/>
            <person name="Ge C."/>
            <person name="Shi H."/>
            <person name="Pan Z."/>
            <person name="Liu X."/>
        </authorList>
    </citation>
    <scope>NUCLEOTIDE SEQUENCE [LARGE SCALE GENOMIC DNA]</scope>
    <source>
        <strain evidence="10">FJAT-27997</strain>
    </source>
</reference>
<accession>A0A0K9GW41</accession>
<dbReference type="Pfam" id="PF25145">
    <property type="entry name" value="NfeD1b_N"/>
    <property type="match status" value="1"/>
</dbReference>
<evidence type="ECO:0000256" key="1">
    <source>
        <dbReference type="ARBA" id="ARBA00004141"/>
    </source>
</evidence>
<dbReference type="PATRIC" id="fig|1679170.3.peg.3656"/>
<proteinExistence type="predicted"/>
<dbReference type="InterPro" id="IPR056739">
    <property type="entry name" value="NfeD_membrane"/>
</dbReference>
<keyword evidence="4 5" id="KW-0472">Membrane</keyword>
<keyword evidence="3 5" id="KW-1133">Transmembrane helix</keyword>
<feature type="domain" description="NfeD1b N-terminal" evidence="8">
    <location>
        <begin position="34"/>
        <end position="220"/>
    </location>
</feature>
<dbReference type="AlphaFoldDB" id="A0A0K9GW41"/>
<dbReference type="STRING" id="1679170.AC625_16070"/>
<dbReference type="Pfam" id="PF24961">
    <property type="entry name" value="NfeD_membrane"/>
    <property type="match status" value="1"/>
</dbReference>
<feature type="domain" description="NfeD-like C-terminal" evidence="6">
    <location>
        <begin position="383"/>
        <end position="436"/>
    </location>
</feature>
<evidence type="ECO:0000256" key="3">
    <source>
        <dbReference type="ARBA" id="ARBA00022989"/>
    </source>
</evidence>
<comment type="caution">
    <text evidence="9">The sequence shown here is derived from an EMBL/GenBank/DDBJ whole genome shotgun (WGS) entry which is preliminary data.</text>
</comment>
<dbReference type="Gene3D" id="3.90.226.10">
    <property type="entry name" value="2-enoyl-CoA Hydratase, Chain A, domain 1"/>
    <property type="match status" value="1"/>
</dbReference>
<evidence type="ECO:0000256" key="4">
    <source>
        <dbReference type="ARBA" id="ARBA00023136"/>
    </source>
</evidence>
<evidence type="ECO:0000259" key="8">
    <source>
        <dbReference type="Pfam" id="PF25145"/>
    </source>
</evidence>
<dbReference type="Pfam" id="PF01957">
    <property type="entry name" value="NfeD"/>
    <property type="match status" value="1"/>
</dbReference>
<dbReference type="OrthoDB" id="9806253at2"/>
<sequence length="438" mass="46599">MRIWRSVIIGFLLLLVTSLLIVQPNQAKAKGGIVYLVPIEDTVEDGLYAFINRALTTAEENGAEVVIFEVDTPGGVVNSATKIAKRMQNTSVETVAYVNNRALSAGAYISLNTDKIYMAPNATMGSAAVIDSAGNAAGLKAQSAWSAAMKTAAEQNGRDPIYAQAMADADINLPEYDAGKGKLLTFTAEQARKAGYSEGTVRTKSELYSILGVEDADIRSIDESIAEKIARFLTNPFVIPVLLIIAGVGIVMELFTPGFGIPGATGLIALLLYFYGHFVAGLAGYEILVLFIAGILLCILELFVPGGVVGALGMAAIIVSLFLASDNPIQLGISLLVAIAVSILVFILLVKVFGKEMKFFRKIVLKDSTSSEQGYVSNVSRIELVGLEGITIVDLRPSGTAEINGERLDVVSEGSFILKNSKVKVVKAEGSRIVVREI</sequence>
<keyword evidence="10" id="KW-1185">Reference proteome</keyword>
<dbReference type="InterPro" id="IPR002810">
    <property type="entry name" value="NfeD-like_C"/>
</dbReference>
<feature type="transmembrane region" description="Helical" evidence="5">
    <location>
        <begin position="232"/>
        <end position="252"/>
    </location>
</feature>
<gene>
    <name evidence="9" type="ORF">AC625_16070</name>
</gene>
<dbReference type="InterPro" id="IPR029045">
    <property type="entry name" value="ClpP/crotonase-like_dom_sf"/>
</dbReference>
<feature type="transmembrane region" description="Helical" evidence="5">
    <location>
        <begin position="282"/>
        <end position="300"/>
    </location>
</feature>
<dbReference type="InterPro" id="IPR056738">
    <property type="entry name" value="NfeD1b_N"/>
</dbReference>
<feature type="domain" description="NfeD integral membrane" evidence="7">
    <location>
        <begin position="238"/>
        <end position="351"/>
    </location>
</feature>
<evidence type="ECO:0000313" key="10">
    <source>
        <dbReference type="Proteomes" id="UP000037146"/>
    </source>
</evidence>
<dbReference type="Gene3D" id="2.40.50.140">
    <property type="entry name" value="Nucleic acid-binding proteins"/>
    <property type="match status" value="1"/>
</dbReference>
<dbReference type="SUPFAM" id="SSF52096">
    <property type="entry name" value="ClpP/crotonase"/>
    <property type="match status" value="1"/>
</dbReference>
<dbReference type="GO" id="GO:0005886">
    <property type="term" value="C:plasma membrane"/>
    <property type="evidence" value="ECO:0007669"/>
    <property type="project" value="TreeGrafter"/>
</dbReference>
<dbReference type="RefSeq" id="WP_049682200.1">
    <property type="nucleotide sequence ID" value="NZ_LFZW01000001.1"/>
</dbReference>
<feature type="transmembrane region" description="Helical" evidence="5">
    <location>
        <begin position="259"/>
        <end position="276"/>
    </location>
</feature>
<dbReference type="EMBL" id="LFZW01000001">
    <property type="protein sequence ID" value="KMY50848.1"/>
    <property type="molecule type" value="Genomic_DNA"/>
</dbReference>
<dbReference type="Proteomes" id="UP000037146">
    <property type="component" value="Unassembled WGS sequence"/>
</dbReference>
<dbReference type="PANTHER" id="PTHR33507:SF3">
    <property type="entry name" value="INNER MEMBRANE PROTEIN YBBJ"/>
    <property type="match status" value="1"/>
</dbReference>
<feature type="transmembrane region" description="Helical" evidence="5">
    <location>
        <begin position="331"/>
        <end position="353"/>
    </location>
</feature>
<evidence type="ECO:0000256" key="2">
    <source>
        <dbReference type="ARBA" id="ARBA00022692"/>
    </source>
</evidence>
<evidence type="ECO:0000256" key="5">
    <source>
        <dbReference type="SAM" id="Phobius"/>
    </source>
</evidence>
<evidence type="ECO:0000313" key="9">
    <source>
        <dbReference type="EMBL" id="KMY50848.1"/>
    </source>
</evidence>